<dbReference type="InterPro" id="IPR050483">
    <property type="entry name" value="CoA-transferase_III_domain"/>
</dbReference>
<dbReference type="OrthoDB" id="9806585at2"/>
<dbReference type="AlphaFoldDB" id="A0A3A9K4C1"/>
<keyword evidence="4" id="KW-1185">Reference proteome</keyword>
<dbReference type="InterPro" id="IPR023606">
    <property type="entry name" value="CoA-Trfase_III_dom_1_sf"/>
</dbReference>
<dbReference type="SUPFAM" id="SSF89796">
    <property type="entry name" value="CoA-transferase family III (CaiB/BaiF)"/>
    <property type="match status" value="1"/>
</dbReference>
<comment type="caution">
    <text evidence="2">The sequence shown here is derived from an EMBL/GenBank/DDBJ whole genome shotgun (WGS) entry which is preliminary data.</text>
</comment>
<dbReference type="EMBL" id="RFLX01000016">
    <property type="protein sequence ID" value="RMI19709.1"/>
    <property type="molecule type" value="Genomic_DNA"/>
</dbReference>
<dbReference type="Gene3D" id="3.30.1540.10">
    <property type="entry name" value="formyl-coa transferase, domain 3"/>
    <property type="match status" value="1"/>
</dbReference>
<dbReference type="GO" id="GO:0008410">
    <property type="term" value="F:CoA-transferase activity"/>
    <property type="evidence" value="ECO:0007669"/>
    <property type="project" value="TreeGrafter"/>
</dbReference>
<dbReference type="InterPro" id="IPR003673">
    <property type="entry name" value="CoA-Trfase_fam_III"/>
</dbReference>
<dbReference type="EMBL" id="RAQU01000001">
    <property type="protein sequence ID" value="RKK06209.1"/>
    <property type="molecule type" value="Genomic_DNA"/>
</dbReference>
<dbReference type="Gene3D" id="3.40.50.10540">
    <property type="entry name" value="Crotonobetainyl-coa:carnitine coa-transferase, domain 1"/>
    <property type="match status" value="1"/>
</dbReference>
<proteinExistence type="predicted"/>
<evidence type="ECO:0000313" key="4">
    <source>
        <dbReference type="Proteomes" id="UP000274097"/>
    </source>
</evidence>
<name>A0A3A9K4C1_9PROT</name>
<accession>A0A3A9K4C1</accession>
<dbReference type="Proteomes" id="UP000278036">
    <property type="component" value="Unassembled WGS sequence"/>
</dbReference>
<dbReference type="Pfam" id="PF02515">
    <property type="entry name" value="CoA_transf_3"/>
    <property type="match status" value="1"/>
</dbReference>
<dbReference type="RefSeq" id="WP_120636287.1">
    <property type="nucleotide sequence ID" value="NZ_RAQU01000001.1"/>
</dbReference>
<reference evidence="2 5" key="1">
    <citation type="submission" date="2018-09" db="EMBL/GenBank/DDBJ databases">
        <title>Roseomonas sp. nov., isolated from feces of Tibetan antelopes in the Qinghai-Tibet plateau, China.</title>
        <authorList>
            <person name="Tian Z."/>
        </authorList>
    </citation>
    <scope>NUCLEOTIDE SEQUENCE [LARGE SCALE GENOMIC DNA]</scope>
    <source>
        <strain evidence="3 4">Z23</strain>
        <strain evidence="2 5">Z24</strain>
    </source>
</reference>
<dbReference type="InParanoid" id="A0A3A9K4C1"/>
<keyword evidence="1 2" id="KW-0808">Transferase</keyword>
<dbReference type="PANTHER" id="PTHR48207">
    <property type="entry name" value="SUCCINATE--HYDROXYMETHYLGLUTARATE COA-TRANSFERASE"/>
    <property type="match status" value="1"/>
</dbReference>
<protein>
    <submittedName>
        <fullName evidence="2">CoA transferase</fullName>
    </submittedName>
</protein>
<dbReference type="PANTHER" id="PTHR48207:SF3">
    <property type="entry name" value="SUCCINATE--HYDROXYMETHYLGLUTARATE COA-TRANSFERASE"/>
    <property type="match status" value="1"/>
</dbReference>
<organism evidence="2 5">
    <name type="scientific">Teichococcus wenyumeiae</name>
    <dbReference type="NCBI Taxonomy" id="2478470"/>
    <lineage>
        <taxon>Bacteria</taxon>
        <taxon>Pseudomonadati</taxon>
        <taxon>Pseudomonadota</taxon>
        <taxon>Alphaproteobacteria</taxon>
        <taxon>Acetobacterales</taxon>
        <taxon>Roseomonadaceae</taxon>
        <taxon>Roseomonas</taxon>
    </lineage>
</organism>
<sequence>MKPQFLKGIRFADLTWAGAGPFSTKVFADFGAEVIKVESATRVDPVRLGGPFRDGVPGLNRSGYFASRNTGKRSVALNLKSEEGREIVRDLICTADVVSNNFGPGAMDRLGLGYEEVRKIRPDVVYLSMPMYGEDGPLSNLLGVGMTISAVTGLMSLTGYDGGPPLGPGTHFPDHAANPYHAAFAVLAALRHRRRTGRGMKIDLAQVESTINCIGPAVLEQAITGQEPERLGNRSAEHAPHNVFRCQGEDRWCAITVLTDAQWAALARTIGAEALAADPELATAAGRLARVDEVEAAVSRWTVEREAEDVMAALQAVGVPAGVVADPRTLMERDPQLRHRGYWQHLDHPELREATYTSPPYRLDNERVELMRPPLIGEHTDEVLSGILGYDAARIAALRASGTIEA</sequence>
<dbReference type="Proteomes" id="UP000274097">
    <property type="component" value="Unassembled WGS sequence"/>
</dbReference>
<evidence type="ECO:0000313" key="5">
    <source>
        <dbReference type="Proteomes" id="UP000278036"/>
    </source>
</evidence>
<gene>
    <name evidence="2" type="ORF">D6Z83_00050</name>
    <name evidence="3" type="ORF">EBE87_18820</name>
</gene>
<dbReference type="InterPro" id="IPR044855">
    <property type="entry name" value="CoA-Trfase_III_dom3_sf"/>
</dbReference>
<evidence type="ECO:0000313" key="3">
    <source>
        <dbReference type="EMBL" id="RMI19709.1"/>
    </source>
</evidence>
<evidence type="ECO:0000256" key="1">
    <source>
        <dbReference type="ARBA" id="ARBA00022679"/>
    </source>
</evidence>
<evidence type="ECO:0000313" key="2">
    <source>
        <dbReference type="EMBL" id="RKK06209.1"/>
    </source>
</evidence>